<gene>
    <name evidence="4 6" type="primary">bamB</name>
    <name evidence="6" type="ORF">GCM10007852_38660</name>
</gene>
<comment type="function">
    <text evidence="4">Part of the outer membrane protein assembly complex, which is involved in assembly and insertion of beta-barrel proteins into the outer membrane.</text>
</comment>
<dbReference type="HAMAP" id="MF_00923">
    <property type="entry name" value="OM_assembly_BamB"/>
    <property type="match status" value="1"/>
</dbReference>
<dbReference type="SMART" id="SM00564">
    <property type="entry name" value="PQQ"/>
    <property type="match status" value="6"/>
</dbReference>
<evidence type="ECO:0000256" key="1">
    <source>
        <dbReference type="ARBA" id="ARBA00022729"/>
    </source>
</evidence>
<dbReference type="NCBIfam" id="TIGR03300">
    <property type="entry name" value="assembly_YfgL"/>
    <property type="match status" value="1"/>
</dbReference>
<feature type="domain" description="Pyrrolo-quinoline quinone repeat" evidence="5">
    <location>
        <begin position="79"/>
        <end position="330"/>
    </location>
</feature>
<dbReference type="Proteomes" id="UP001156601">
    <property type="component" value="Unassembled WGS sequence"/>
</dbReference>
<dbReference type="PANTHER" id="PTHR34512">
    <property type="entry name" value="CELL SURFACE PROTEIN"/>
    <property type="match status" value="1"/>
</dbReference>
<dbReference type="EMBL" id="BSOT01000019">
    <property type="protein sequence ID" value="GLR72958.1"/>
    <property type="molecule type" value="Genomic_DNA"/>
</dbReference>
<sequence length="408" mass="43762">MKNKIYVLVGAAMMLGGCSTISGWFTDEEELEIRRLAEIDMVFTPQIEWQEEIGDGVDEYFSNLSPVAAYSKIFAADRAGSIYALSPDSGKVLWEQDISTDSKESKLSNLYGMFPARIPAKISGGLSAAYETIFLGTENGEVIALNEADGSIKWQVKVPGEVIVPPAIDAGVVVINTVAGVLLGLDADTGEVKWQNESDVPPLSLRGVSAPTAANGGAIVGTATGKLIVNIIDTGLTAWEQVIAKPVGATELERIVDVDSKPIVFGGNIYIVSYGGGLSAVELRTGQVVWNREYAAYQNVTVNGNTLYVTDNNSNIYAIDRRNGVELWSNTVLRKRGLTAATPIGEHVVVGDKWGFLHWLNQADGKIVSRLDLGGDDEDEGIYTAPIEANGKLLVKTREGDLNLISVP</sequence>
<comment type="similarity">
    <text evidence="4">Belongs to the BamB family.</text>
</comment>
<dbReference type="NCBIfam" id="NF008351">
    <property type="entry name" value="PRK11138.1"/>
    <property type="match status" value="1"/>
</dbReference>
<protein>
    <recommendedName>
        <fullName evidence="4">Outer membrane protein assembly factor BamB</fullName>
    </recommendedName>
</protein>
<reference evidence="6" key="2">
    <citation type="submission" date="2023-01" db="EMBL/GenBank/DDBJ databases">
        <title>Draft genome sequence of Agaribacter marinus strain NBRC 110023.</title>
        <authorList>
            <person name="Sun Q."/>
            <person name="Mori K."/>
        </authorList>
    </citation>
    <scope>NUCLEOTIDE SEQUENCE</scope>
    <source>
        <strain evidence="6">NBRC 110023</strain>
    </source>
</reference>
<organism evidence="6 7">
    <name type="scientific">Agaribacter marinus</name>
    <dbReference type="NCBI Taxonomy" id="1431249"/>
    <lineage>
        <taxon>Bacteria</taxon>
        <taxon>Pseudomonadati</taxon>
        <taxon>Pseudomonadota</taxon>
        <taxon>Gammaproteobacteria</taxon>
        <taxon>Alteromonadales</taxon>
        <taxon>Alteromonadaceae</taxon>
        <taxon>Agaribacter</taxon>
    </lineage>
</organism>
<dbReference type="Pfam" id="PF13360">
    <property type="entry name" value="PQQ_2"/>
    <property type="match status" value="1"/>
</dbReference>
<keyword evidence="1 4" id="KW-0732">Signal</keyword>
<dbReference type="GO" id="GO:0051205">
    <property type="term" value="P:protein insertion into membrane"/>
    <property type="evidence" value="ECO:0007669"/>
    <property type="project" value="UniProtKB-UniRule"/>
</dbReference>
<dbReference type="PANTHER" id="PTHR34512:SF30">
    <property type="entry name" value="OUTER MEMBRANE PROTEIN ASSEMBLY FACTOR BAMB"/>
    <property type="match status" value="1"/>
</dbReference>
<dbReference type="SUPFAM" id="SSF50998">
    <property type="entry name" value="Quinoprotein alcohol dehydrogenase-like"/>
    <property type="match status" value="1"/>
</dbReference>
<evidence type="ECO:0000256" key="3">
    <source>
        <dbReference type="ARBA" id="ARBA00023237"/>
    </source>
</evidence>
<name>A0AA37SZZ2_9ALTE</name>
<keyword evidence="2 4" id="KW-0472">Membrane</keyword>
<dbReference type="Gene3D" id="2.130.10.10">
    <property type="entry name" value="YVTN repeat-like/Quinoprotein amine dehydrogenase"/>
    <property type="match status" value="1"/>
</dbReference>
<dbReference type="GO" id="GO:0043165">
    <property type="term" value="P:Gram-negative-bacterium-type cell outer membrane assembly"/>
    <property type="evidence" value="ECO:0007669"/>
    <property type="project" value="UniProtKB-UniRule"/>
</dbReference>
<evidence type="ECO:0000256" key="2">
    <source>
        <dbReference type="ARBA" id="ARBA00023136"/>
    </source>
</evidence>
<comment type="subcellular location">
    <subcellularLocation>
        <location evidence="4">Cell outer membrane</location>
        <topology evidence="4">Lipid-anchor</topology>
    </subcellularLocation>
</comment>
<evidence type="ECO:0000259" key="5">
    <source>
        <dbReference type="Pfam" id="PF13360"/>
    </source>
</evidence>
<accession>A0AA37SZZ2</accession>
<keyword evidence="3 4" id="KW-0998">Cell outer membrane</keyword>
<dbReference type="InterPro" id="IPR011047">
    <property type="entry name" value="Quinoprotein_ADH-like_sf"/>
</dbReference>
<evidence type="ECO:0000313" key="6">
    <source>
        <dbReference type="EMBL" id="GLR72958.1"/>
    </source>
</evidence>
<dbReference type="GO" id="GO:0009279">
    <property type="term" value="C:cell outer membrane"/>
    <property type="evidence" value="ECO:0007669"/>
    <property type="project" value="UniProtKB-SubCell"/>
</dbReference>
<comment type="caution">
    <text evidence="6">The sequence shown here is derived from an EMBL/GenBank/DDBJ whole genome shotgun (WGS) entry which is preliminary data.</text>
</comment>
<dbReference type="InterPro" id="IPR015943">
    <property type="entry name" value="WD40/YVTN_repeat-like_dom_sf"/>
</dbReference>
<evidence type="ECO:0000313" key="7">
    <source>
        <dbReference type="Proteomes" id="UP001156601"/>
    </source>
</evidence>
<dbReference type="AlphaFoldDB" id="A0AA37SZZ2"/>
<dbReference type="InterPro" id="IPR018391">
    <property type="entry name" value="PQQ_b-propeller_rpt"/>
</dbReference>
<reference evidence="6" key="1">
    <citation type="journal article" date="2014" name="Int. J. Syst. Evol. Microbiol.">
        <title>Complete genome sequence of Corynebacterium casei LMG S-19264T (=DSM 44701T), isolated from a smear-ripened cheese.</title>
        <authorList>
            <consortium name="US DOE Joint Genome Institute (JGI-PGF)"/>
            <person name="Walter F."/>
            <person name="Albersmeier A."/>
            <person name="Kalinowski J."/>
            <person name="Ruckert C."/>
        </authorList>
    </citation>
    <scope>NUCLEOTIDE SEQUENCE</scope>
    <source>
        <strain evidence="6">NBRC 110023</strain>
    </source>
</reference>
<comment type="subunit">
    <text evidence="4">Part of the Bam complex.</text>
</comment>
<keyword evidence="4" id="KW-0564">Palmitate</keyword>
<dbReference type="InterPro" id="IPR002372">
    <property type="entry name" value="PQQ_rpt_dom"/>
</dbReference>
<evidence type="ECO:0000256" key="4">
    <source>
        <dbReference type="HAMAP-Rule" id="MF_00923"/>
    </source>
</evidence>
<keyword evidence="4" id="KW-0449">Lipoprotein</keyword>
<keyword evidence="7" id="KW-1185">Reference proteome</keyword>
<dbReference type="InterPro" id="IPR017687">
    <property type="entry name" value="BamB"/>
</dbReference>
<proteinExistence type="inferred from homology"/>
<dbReference type="PROSITE" id="PS51257">
    <property type="entry name" value="PROKAR_LIPOPROTEIN"/>
    <property type="match status" value="1"/>
</dbReference>